<evidence type="ECO:0000256" key="1">
    <source>
        <dbReference type="SAM" id="MobiDB-lite"/>
    </source>
</evidence>
<proteinExistence type="predicted"/>
<evidence type="ECO:0000313" key="2">
    <source>
        <dbReference type="Proteomes" id="UP000025227"/>
    </source>
</evidence>
<reference evidence="3" key="1">
    <citation type="submission" date="2020-12" db="UniProtKB">
        <authorList>
            <consortium name="WormBaseParasite"/>
        </authorList>
    </citation>
    <scope>IDENTIFICATION</scope>
    <source>
        <strain evidence="3">MHco3</strain>
    </source>
</reference>
<dbReference type="AlphaFoldDB" id="A0A7I4YWD3"/>
<organism evidence="2 3">
    <name type="scientific">Haemonchus contortus</name>
    <name type="common">Barber pole worm</name>
    <dbReference type="NCBI Taxonomy" id="6289"/>
    <lineage>
        <taxon>Eukaryota</taxon>
        <taxon>Metazoa</taxon>
        <taxon>Ecdysozoa</taxon>
        <taxon>Nematoda</taxon>
        <taxon>Chromadorea</taxon>
        <taxon>Rhabditida</taxon>
        <taxon>Rhabditina</taxon>
        <taxon>Rhabditomorpha</taxon>
        <taxon>Strongyloidea</taxon>
        <taxon>Trichostrongylidae</taxon>
        <taxon>Haemonchus</taxon>
    </lineage>
</organism>
<dbReference type="Proteomes" id="UP000025227">
    <property type="component" value="Unplaced"/>
</dbReference>
<dbReference type="OrthoDB" id="418748at2759"/>
<feature type="compositionally biased region" description="Basic residues" evidence="1">
    <location>
        <begin position="72"/>
        <end position="81"/>
    </location>
</feature>
<keyword evidence="2" id="KW-1185">Reference proteome</keyword>
<accession>A0A7I4YWD3</accession>
<dbReference type="Gene3D" id="3.30.70.270">
    <property type="match status" value="1"/>
</dbReference>
<dbReference type="InterPro" id="IPR043128">
    <property type="entry name" value="Rev_trsase/Diguanyl_cyclase"/>
</dbReference>
<dbReference type="WBParaSite" id="HCON_00153150-00001">
    <property type="protein sequence ID" value="HCON_00153150-00001"/>
    <property type="gene ID" value="HCON_00153150"/>
</dbReference>
<evidence type="ECO:0000313" key="3">
    <source>
        <dbReference type="WBParaSite" id="HCON_00153150-00001"/>
    </source>
</evidence>
<sequence>MDASTEEPIDRRLRTILYVDDIAMIAESREELQDNLQKWQESLAENGVGFSVKETKFVSSKEYTEKPYSKKSVSRRRRKGTGHPMLGK</sequence>
<name>A0A7I4YWD3_HAECO</name>
<feature type="region of interest" description="Disordered" evidence="1">
    <location>
        <begin position="61"/>
        <end position="88"/>
    </location>
</feature>
<protein>
    <submittedName>
        <fullName evidence="3">Reverse transcriptase domain-containing protein</fullName>
    </submittedName>
</protein>